<keyword evidence="1" id="KW-0378">Hydrolase</keyword>
<proteinExistence type="predicted"/>
<keyword evidence="2" id="KW-1185">Reference proteome</keyword>
<dbReference type="EC" id="3.7.1.3" evidence="1"/>
<evidence type="ECO:0000313" key="1">
    <source>
        <dbReference type="EMBL" id="KAJ1678609.1"/>
    </source>
</evidence>
<protein>
    <submittedName>
        <fullName evidence="1">Kynureninase (L-kynurenine hydrolase)</fullName>
        <ecNumber evidence="1">3.7.1.3</ecNumber>
    </submittedName>
</protein>
<organism evidence="1 2">
    <name type="scientific">Spiromyces aspiralis</name>
    <dbReference type="NCBI Taxonomy" id="68401"/>
    <lineage>
        <taxon>Eukaryota</taxon>
        <taxon>Fungi</taxon>
        <taxon>Fungi incertae sedis</taxon>
        <taxon>Zoopagomycota</taxon>
        <taxon>Kickxellomycotina</taxon>
        <taxon>Kickxellomycetes</taxon>
        <taxon>Kickxellales</taxon>
        <taxon>Kickxellaceae</taxon>
        <taxon>Spiromyces</taxon>
    </lineage>
</organism>
<evidence type="ECO:0000313" key="2">
    <source>
        <dbReference type="Proteomes" id="UP001145114"/>
    </source>
</evidence>
<accession>A0ACC1HXJ0</accession>
<gene>
    <name evidence="1" type="primary">BNA5_2</name>
    <name evidence="1" type="ORF">EV182_003709</name>
</gene>
<reference evidence="1" key="1">
    <citation type="submission" date="2022-06" db="EMBL/GenBank/DDBJ databases">
        <title>Phylogenomic reconstructions and comparative analyses of Kickxellomycotina fungi.</title>
        <authorList>
            <person name="Reynolds N.K."/>
            <person name="Stajich J.E."/>
            <person name="Barry K."/>
            <person name="Grigoriev I.V."/>
            <person name="Crous P."/>
            <person name="Smith M.E."/>
        </authorList>
    </citation>
    <scope>NUCLEOTIDE SEQUENCE</scope>
    <source>
        <strain evidence="1">RSA 2271</strain>
    </source>
</reference>
<sequence length="322" mass="36256">MLAAFYKPTKDRYKILIEEKAFPSDHYAVESQIKLAGHDPSDALVTVGPREGEHTIRTEDIIDAIHRHGDSLAVVMLSGVQYYTGQYFEIQRITEVTHRVASVHRVLERWWDLAHAVGNVSLELHDWHVDFACWCSYKYLNSGPGGIAGVFVHERFAQDFDRARMTGWWSHNVMSRFDMTNKLELNEGAAGYEISNPCILAAASLLGSLQVFEQAGGIRVLRVKSERLTAYLECLLQLHFDNGGSSPPVRIITPCDPAQRGCQLSLLLGRAVFDKVFAHLTANGVVCDERKPDCIRVAPVPLYNSFTDVWKFVEILRQALDL</sequence>
<name>A0ACC1HXJ0_9FUNG</name>
<dbReference type="Proteomes" id="UP001145114">
    <property type="component" value="Unassembled WGS sequence"/>
</dbReference>
<dbReference type="EMBL" id="JAMZIH010001007">
    <property type="protein sequence ID" value="KAJ1678609.1"/>
    <property type="molecule type" value="Genomic_DNA"/>
</dbReference>
<comment type="caution">
    <text evidence="1">The sequence shown here is derived from an EMBL/GenBank/DDBJ whole genome shotgun (WGS) entry which is preliminary data.</text>
</comment>